<keyword evidence="3" id="KW-1185">Reference proteome</keyword>
<accession>A0A401TQJ9</accession>
<organism evidence="2 3">
    <name type="scientific">Chiloscyllium punctatum</name>
    <name type="common">Brownbanded bambooshark</name>
    <name type="synonym">Hemiscyllium punctatum</name>
    <dbReference type="NCBI Taxonomy" id="137246"/>
    <lineage>
        <taxon>Eukaryota</taxon>
        <taxon>Metazoa</taxon>
        <taxon>Chordata</taxon>
        <taxon>Craniata</taxon>
        <taxon>Vertebrata</taxon>
        <taxon>Chondrichthyes</taxon>
        <taxon>Elasmobranchii</taxon>
        <taxon>Galeomorphii</taxon>
        <taxon>Galeoidea</taxon>
        <taxon>Orectolobiformes</taxon>
        <taxon>Hemiscylliidae</taxon>
        <taxon>Chiloscyllium</taxon>
    </lineage>
</organism>
<reference evidence="2 3" key="1">
    <citation type="journal article" date="2018" name="Nat. Ecol. Evol.">
        <title>Shark genomes provide insights into elasmobranch evolution and the origin of vertebrates.</title>
        <authorList>
            <person name="Hara Y"/>
            <person name="Yamaguchi K"/>
            <person name="Onimaru K"/>
            <person name="Kadota M"/>
            <person name="Koyanagi M"/>
            <person name="Keeley SD"/>
            <person name="Tatsumi K"/>
            <person name="Tanaka K"/>
            <person name="Motone F"/>
            <person name="Kageyama Y"/>
            <person name="Nozu R"/>
            <person name="Adachi N"/>
            <person name="Nishimura O"/>
            <person name="Nakagawa R"/>
            <person name="Tanegashima C"/>
            <person name="Kiyatake I"/>
            <person name="Matsumoto R"/>
            <person name="Murakumo K"/>
            <person name="Nishida K"/>
            <person name="Terakita A"/>
            <person name="Kuratani S"/>
            <person name="Sato K"/>
            <person name="Hyodo S Kuraku.S."/>
        </authorList>
    </citation>
    <scope>NUCLEOTIDE SEQUENCE [LARGE SCALE GENOMIC DNA]</scope>
</reference>
<protein>
    <submittedName>
        <fullName evidence="2">Uncharacterized protein</fullName>
    </submittedName>
</protein>
<gene>
    <name evidence="2" type="ORF">chiPu_0028993</name>
</gene>
<comment type="caution">
    <text evidence="2">The sequence shown here is derived from an EMBL/GenBank/DDBJ whole genome shotgun (WGS) entry which is preliminary data.</text>
</comment>
<proteinExistence type="predicted"/>
<dbReference type="EMBL" id="BEZZ01145677">
    <property type="protein sequence ID" value="GCC44905.1"/>
    <property type="molecule type" value="Genomic_DNA"/>
</dbReference>
<feature type="region of interest" description="Disordered" evidence="1">
    <location>
        <begin position="156"/>
        <end position="178"/>
    </location>
</feature>
<evidence type="ECO:0000313" key="2">
    <source>
        <dbReference type="EMBL" id="GCC44905.1"/>
    </source>
</evidence>
<feature type="region of interest" description="Disordered" evidence="1">
    <location>
        <begin position="1"/>
        <end position="35"/>
    </location>
</feature>
<evidence type="ECO:0000256" key="1">
    <source>
        <dbReference type="SAM" id="MobiDB-lite"/>
    </source>
</evidence>
<evidence type="ECO:0000313" key="3">
    <source>
        <dbReference type="Proteomes" id="UP000287033"/>
    </source>
</evidence>
<dbReference type="AlphaFoldDB" id="A0A401TQJ9"/>
<name>A0A401TQJ9_CHIPU</name>
<dbReference type="Proteomes" id="UP000287033">
    <property type="component" value="Unassembled WGS sequence"/>
</dbReference>
<sequence>MREPTPPHPILTGEVEEEGDGLRLGAGQEVGAGAWPVPPAGDLAAVGPLVALRCPVDAEAEAEGSGTVRAELAPGRSAAVPGRGHGDTAMVHQGQGLLGLAPPTHRQPRLLYLLTEPQTQSHVAVQLHRVPSEKLGRGERCHRAQSHVCGRRRARIRERKSPLAPHSPPSLPLISHPV</sequence>